<comment type="caution">
    <text evidence="1">The sequence shown here is derived from an EMBL/GenBank/DDBJ whole genome shotgun (WGS) entry which is preliminary data.</text>
</comment>
<accession>A0AAD8KFZ4</accession>
<dbReference type="EMBL" id="JAUHHV010000006">
    <property type="protein sequence ID" value="KAK1420356.1"/>
    <property type="molecule type" value="Genomic_DNA"/>
</dbReference>
<dbReference type="AlphaFoldDB" id="A0AAD8KFZ4"/>
<name>A0AAD8KFZ4_TARER</name>
<evidence type="ECO:0000313" key="1">
    <source>
        <dbReference type="EMBL" id="KAK1420356.1"/>
    </source>
</evidence>
<organism evidence="1 2">
    <name type="scientific">Tagetes erecta</name>
    <name type="common">African marigold</name>
    <dbReference type="NCBI Taxonomy" id="13708"/>
    <lineage>
        <taxon>Eukaryota</taxon>
        <taxon>Viridiplantae</taxon>
        <taxon>Streptophyta</taxon>
        <taxon>Embryophyta</taxon>
        <taxon>Tracheophyta</taxon>
        <taxon>Spermatophyta</taxon>
        <taxon>Magnoliopsida</taxon>
        <taxon>eudicotyledons</taxon>
        <taxon>Gunneridae</taxon>
        <taxon>Pentapetalae</taxon>
        <taxon>asterids</taxon>
        <taxon>campanulids</taxon>
        <taxon>Asterales</taxon>
        <taxon>Asteraceae</taxon>
        <taxon>Asteroideae</taxon>
        <taxon>Heliantheae alliance</taxon>
        <taxon>Tageteae</taxon>
        <taxon>Tagetes</taxon>
    </lineage>
</organism>
<sequence>MDKLASPQLSTPLRGLFPVVWVAFRKTNEWFKSQVYMCEQFATHFSFSTFIFSSQFTSPFFIICPNPPPSLSTPKQQQ</sequence>
<proteinExistence type="predicted"/>
<reference evidence="1" key="1">
    <citation type="journal article" date="2023" name="bioRxiv">
        <title>Improved chromosome-level genome assembly for marigold (Tagetes erecta).</title>
        <authorList>
            <person name="Jiang F."/>
            <person name="Yuan L."/>
            <person name="Wang S."/>
            <person name="Wang H."/>
            <person name="Xu D."/>
            <person name="Wang A."/>
            <person name="Fan W."/>
        </authorList>
    </citation>
    <scope>NUCLEOTIDE SEQUENCE</scope>
    <source>
        <strain evidence="1">WSJ</strain>
        <tissue evidence="1">Leaf</tissue>
    </source>
</reference>
<keyword evidence="2" id="KW-1185">Reference proteome</keyword>
<evidence type="ECO:0000313" key="2">
    <source>
        <dbReference type="Proteomes" id="UP001229421"/>
    </source>
</evidence>
<dbReference type="Proteomes" id="UP001229421">
    <property type="component" value="Unassembled WGS sequence"/>
</dbReference>
<protein>
    <submittedName>
        <fullName evidence="1">Uncharacterized protein</fullName>
    </submittedName>
</protein>
<gene>
    <name evidence="1" type="ORF">QVD17_21885</name>
</gene>